<dbReference type="GO" id="GO:0003677">
    <property type="term" value="F:DNA binding"/>
    <property type="evidence" value="ECO:0007669"/>
    <property type="project" value="UniProtKB-KW"/>
</dbReference>
<dbReference type="PRINTS" id="PR00038">
    <property type="entry name" value="HTHLUXR"/>
</dbReference>
<dbReference type="AlphaFoldDB" id="A0A846RE99"/>
<dbReference type="InterPro" id="IPR058245">
    <property type="entry name" value="NreC/VraR/RcsB-like_REC"/>
</dbReference>
<proteinExistence type="predicted"/>
<dbReference type="GO" id="GO:0006355">
    <property type="term" value="P:regulation of DNA-templated transcription"/>
    <property type="evidence" value="ECO:0007669"/>
    <property type="project" value="InterPro"/>
</dbReference>
<evidence type="ECO:0000256" key="5">
    <source>
        <dbReference type="PROSITE-ProRule" id="PRU00169"/>
    </source>
</evidence>
<dbReference type="Pfam" id="PF00196">
    <property type="entry name" value="GerE"/>
    <property type="match status" value="1"/>
</dbReference>
<dbReference type="InterPro" id="IPR011006">
    <property type="entry name" value="CheY-like_superfamily"/>
</dbReference>
<name>A0A846RE99_9MICC</name>
<evidence type="ECO:0000313" key="9">
    <source>
        <dbReference type="Proteomes" id="UP000547458"/>
    </source>
</evidence>
<dbReference type="SMART" id="SM00448">
    <property type="entry name" value="REC"/>
    <property type="match status" value="1"/>
</dbReference>
<dbReference type="PROSITE" id="PS50110">
    <property type="entry name" value="RESPONSE_REGULATORY"/>
    <property type="match status" value="1"/>
</dbReference>
<dbReference type="Pfam" id="PF00072">
    <property type="entry name" value="Response_reg"/>
    <property type="match status" value="1"/>
</dbReference>
<evidence type="ECO:0000259" key="6">
    <source>
        <dbReference type="PROSITE" id="PS50043"/>
    </source>
</evidence>
<reference evidence="8 9" key="1">
    <citation type="submission" date="2020-03" db="EMBL/GenBank/DDBJ databases">
        <title>Sequencing the genomes of 1000 actinobacteria strains.</title>
        <authorList>
            <person name="Klenk H.-P."/>
        </authorList>
    </citation>
    <scope>NUCLEOTIDE SEQUENCE [LARGE SCALE GENOMIC DNA]</scope>
    <source>
        <strain evidence="8 9">DSM 16403</strain>
    </source>
</reference>
<dbReference type="SMART" id="SM00421">
    <property type="entry name" value="HTH_LUXR"/>
    <property type="match status" value="1"/>
</dbReference>
<dbReference type="InterPro" id="IPR000792">
    <property type="entry name" value="Tscrpt_reg_LuxR_C"/>
</dbReference>
<dbReference type="CDD" id="cd06170">
    <property type="entry name" value="LuxR_C_like"/>
    <property type="match status" value="1"/>
</dbReference>
<dbReference type="SUPFAM" id="SSF52172">
    <property type="entry name" value="CheY-like"/>
    <property type="match status" value="1"/>
</dbReference>
<keyword evidence="3 8" id="KW-0238">DNA-binding</keyword>
<feature type="modified residue" description="4-aspartylphosphate" evidence="5">
    <location>
        <position position="58"/>
    </location>
</feature>
<dbReference type="Gene3D" id="3.40.50.2300">
    <property type="match status" value="1"/>
</dbReference>
<dbReference type="RefSeq" id="WP_167991217.1">
    <property type="nucleotide sequence ID" value="NZ_JAATJL010000001.1"/>
</dbReference>
<keyword evidence="1 5" id="KW-0597">Phosphoprotein</keyword>
<keyword evidence="2" id="KW-0805">Transcription regulation</keyword>
<accession>A0A846RE99</accession>
<feature type="domain" description="Response regulatory" evidence="7">
    <location>
        <begin position="7"/>
        <end position="122"/>
    </location>
</feature>
<dbReference type="InterPro" id="IPR016032">
    <property type="entry name" value="Sig_transdc_resp-reg_C-effctor"/>
</dbReference>
<keyword evidence="9" id="KW-1185">Reference proteome</keyword>
<organism evidence="8 9">
    <name type="scientific">Arthrobacter pigmenti</name>
    <dbReference type="NCBI Taxonomy" id="271432"/>
    <lineage>
        <taxon>Bacteria</taxon>
        <taxon>Bacillati</taxon>
        <taxon>Actinomycetota</taxon>
        <taxon>Actinomycetes</taxon>
        <taxon>Micrococcales</taxon>
        <taxon>Micrococcaceae</taxon>
        <taxon>Arthrobacter</taxon>
    </lineage>
</organism>
<evidence type="ECO:0000259" key="7">
    <source>
        <dbReference type="PROSITE" id="PS50110"/>
    </source>
</evidence>
<evidence type="ECO:0000256" key="4">
    <source>
        <dbReference type="ARBA" id="ARBA00023163"/>
    </source>
</evidence>
<comment type="caution">
    <text evidence="8">The sequence shown here is derived from an EMBL/GenBank/DDBJ whole genome shotgun (WGS) entry which is preliminary data.</text>
</comment>
<evidence type="ECO:0000256" key="2">
    <source>
        <dbReference type="ARBA" id="ARBA00023015"/>
    </source>
</evidence>
<dbReference type="EMBL" id="JAATJL010000001">
    <property type="protein sequence ID" value="NJC21458.1"/>
    <property type="molecule type" value="Genomic_DNA"/>
</dbReference>
<feature type="domain" description="HTH luxR-type" evidence="6">
    <location>
        <begin position="158"/>
        <end position="223"/>
    </location>
</feature>
<dbReference type="PANTHER" id="PTHR43214">
    <property type="entry name" value="TWO-COMPONENT RESPONSE REGULATOR"/>
    <property type="match status" value="1"/>
</dbReference>
<dbReference type="InterPro" id="IPR039420">
    <property type="entry name" value="WalR-like"/>
</dbReference>
<protein>
    <submittedName>
        <fullName evidence="8">DNA-binding NarL/FixJ family response regulator</fullName>
    </submittedName>
</protein>
<dbReference type="Proteomes" id="UP000547458">
    <property type="component" value="Unassembled WGS sequence"/>
</dbReference>
<dbReference type="CDD" id="cd17535">
    <property type="entry name" value="REC_NarL-like"/>
    <property type="match status" value="1"/>
</dbReference>
<evidence type="ECO:0000256" key="3">
    <source>
        <dbReference type="ARBA" id="ARBA00023125"/>
    </source>
</evidence>
<sequence length="225" mass="23836">MNDSLVRVLIADDHSSIRAGLRFILQSAPGIEVVGEAADGAAAVQNAAVLRPDVVLMDVRMPGVDGIAATREVTAAAWAQVLVLTTFDVDEYIFGALRAGAAGFLLKTVEPPALVDAVRRAAGDAVLAPEATRRLLREFVALDRKRVEASRPELRVPVGVPGDELTQREAEVLALIAEGLSNSQISARLSISSGTTKTHVSRVLTKLGCASRTQAAIIAREERLL</sequence>
<dbReference type="InterPro" id="IPR001789">
    <property type="entry name" value="Sig_transdc_resp-reg_receiver"/>
</dbReference>
<dbReference type="PROSITE" id="PS50043">
    <property type="entry name" value="HTH_LUXR_2"/>
    <property type="match status" value="1"/>
</dbReference>
<gene>
    <name evidence="8" type="ORF">BJ994_000534</name>
</gene>
<evidence type="ECO:0000313" key="8">
    <source>
        <dbReference type="EMBL" id="NJC21458.1"/>
    </source>
</evidence>
<dbReference type="SUPFAM" id="SSF46894">
    <property type="entry name" value="C-terminal effector domain of the bipartite response regulators"/>
    <property type="match status" value="1"/>
</dbReference>
<keyword evidence="4" id="KW-0804">Transcription</keyword>
<evidence type="ECO:0000256" key="1">
    <source>
        <dbReference type="ARBA" id="ARBA00022553"/>
    </source>
</evidence>
<dbReference type="GO" id="GO:0000160">
    <property type="term" value="P:phosphorelay signal transduction system"/>
    <property type="evidence" value="ECO:0007669"/>
    <property type="project" value="InterPro"/>
</dbReference>
<dbReference type="PANTHER" id="PTHR43214:SF24">
    <property type="entry name" value="TRANSCRIPTIONAL REGULATORY PROTEIN NARL-RELATED"/>
    <property type="match status" value="1"/>
</dbReference>